<dbReference type="FunFam" id="2.60.120.590:FF:000004">
    <property type="entry name" value="DNA oxidative demethylase ALKBH2"/>
    <property type="match status" value="1"/>
</dbReference>
<dbReference type="InterPro" id="IPR032852">
    <property type="entry name" value="ALKBH2"/>
</dbReference>
<comment type="caution">
    <text evidence="30">The sequence shown here is derived from an EMBL/GenBank/DDBJ whole genome shotgun (WGS) entry which is preliminary data.</text>
</comment>
<evidence type="ECO:0000256" key="13">
    <source>
        <dbReference type="ARBA" id="ARBA00051010"/>
    </source>
</evidence>
<feature type="binding site" evidence="28">
    <location>
        <position position="245"/>
    </location>
    <ligand>
        <name>2-oxoglutarate</name>
        <dbReference type="ChEBI" id="CHEBI:16810"/>
    </ligand>
</feature>
<evidence type="ECO:0000256" key="9">
    <source>
        <dbReference type="ARBA" id="ARBA00023002"/>
    </source>
</evidence>
<keyword evidence="11" id="KW-0234">DNA repair</keyword>
<evidence type="ECO:0000256" key="26">
    <source>
        <dbReference type="ARBA" id="ARBA00077989"/>
    </source>
</evidence>
<keyword evidence="7" id="KW-0460">Magnesium</keyword>
<dbReference type="Proteomes" id="UP000812440">
    <property type="component" value="Chromosome 1"/>
</dbReference>
<dbReference type="EC" id="1.14.11.33" evidence="24"/>
<dbReference type="GO" id="GO:0051747">
    <property type="term" value="F:cytosine C-5 DNA demethylase activity"/>
    <property type="evidence" value="ECO:0007669"/>
    <property type="project" value="UniProtKB-ARBA"/>
</dbReference>
<comment type="subunit">
    <text evidence="23">Interacts with PCNA homotrimer; this interaction is enhanced during the S-phase of the cell cycle. Interacts with nucleolar proteins NCL, UBTF and NPM1. Interacts with XRCC5-XRCC6 heterodimer.</text>
</comment>
<feature type="binding site" evidence="28">
    <location>
        <position position="251"/>
    </location>
    <ligand>
        <name>2-oxoglutarate</name>
        <dbReference type="ChEBI" id="CHEBI:16810"/>
    </ligand>
</feature>
<evidence type="ECO:0000256" key="28">
    <source>
        <dbReference type="PIRSR" id="PIRSR632852-1"/>
    </source>
</evidence>
<comment type="catalytic activity">
    <reaction evidence="20">
        <text>a 1,N(6)-etheno-2'-deoxyadenosine in double-stranded DNA + 2-oxoglutarate + O2 + H2O = a 2'-deoxyadenosine in double-stranded DNA + glyoxal + succinate + CO2</text>
        <dbReference type="Rhea" id="RHEA:70463"/>
        <dbReference type="Rhea" id="RHEA-COMP:17897"/>
        <dbReference type="Rhea" id="RHEA-COMP:17903"/>
        <dbReference type="ChEBI" id="CHEBI:15377"/>
        <dbReference type="ChEBI" id="CHEBI:15379"/>
        <dbReference type="ChEBI" id="CHEBI:16526"/>
        <dbReference type="ChEBI" id="CHEBI:16810"/>
        <dbReference type="ChEBI" id="CHEBI:30031"/>
        <dbReference type="ChEBI" id="CHEBI:34779"/>
        <dbReference type="ChEBI" id="CHEBI:90615"/>
        <dbReference type="ChEBI" id="CHEBI:189583"/>
    </reaction>
    <physiologicalReaction direction="left-to-right" evidence="20">
        <dbReference type="Rhea" id="RHEA:70464"/>
    </physiologicalReaction>
</comment>
<evidence type="ECO:0000256" key="4">
    <source>
        <dbReference type="ARBA" id="ARBA00007879"/>
    </source>
</evidence>
<dbReference type="InterPro" id="IPR005123">
    <property type="entry name" value="Oxoglu/Fe-dep_dioxygenase_dom"/>
</dbReference>
<comment type="catalytic activity">
    <reaction evidence="13">
        <text>an N(1)-methyl-2'-deoxyadenosine in single-stranded DNA + 2-oxoglutarate + O2 = a 2'-deoxyadenosine in single-stranded DNA + formaldehyde + succinate + CO2 + H(+)</text>
        <dbReference type="Rhea" id="RHEA:70447"/>
        <dbReference type="Rhea" id="RHEA-COMP:17895"/>
        <dbReference type="Rhea" id="RHEA-COMP:17896"/>
        <dbReference type="ChEBI" id="CHEBI:15378"/>
        <dbReference type="ChEBI" id="CHEBI:15379"/>
        <dbReference type="ChEBI" id="CHEBI:16526"/>
        <dbReference type="ChEBI" id="CHEBI:16810"/>
        <dbReference type="ChEBI" id="CHEBI:16842"/>
        <dbReference type="ChEBI" id="CHEBI:30031"/>
        <dbReference type="ChEBI" id="CHEBI:90615"/>
        <dbReference type="ChEBI" id="CHEBI:139096"/>
    </reaction>
    <physiologicalReaction direction="left-to-right" evidence="13">
        <dbReference type="Rhea" id="RHEA:70448"/>
    </physiologicalReaction>
</comment>
<evidence type="ECO:0000256" key="17">
    <source>
        <dbReference type="ARBA" id="ARBA00051434"/>
    </source>
</evidence>
<evidence type="ECO:0000256" key="3">
    <source>
        <dbReference type="ARBA" id="ARBA00004642"/>
    </source>
</evidence>
<feature type="binding site" evidence="28">
    <location>
        <begin position="119"/>
        <end position="121"/>
    </location>
    <ligand>
        <name>substrate</name>
    </ligand>
</feature>
<dbReference type="PROSITE" id="PS51471">
    <property type="entry name" value="FE2OG_OXY"/>
    <property type="match status" value="1"/>
</dbReference>
<keyword evidence="6" id="KW-0227">DNA damage</keyword>
<evidence type="ECO:0000256" key="10">
    <source>
        <dbReference type="ARBA" id="ARBA00023004"/>
    </source>
</evidence>
<evidence type="ECO:0000256" key="14">
    <source>
        <dbReference type="ARBA" id="ARBA00051165"/>
    </source>
</evidence>
<dbReference type="Pfam" id="PF13532">
    <property type="entry name" value="2OG-FeII_Oxy_2"/>
    <property type="match status" value="1"/>
</dbReference>
<evidence type="ECO:0000256" key="12">
    <source>
        <dbReference type="ARBA" id="ARBA00023242"/>
    </source>
</evidence>
<dbReference type="GO" id="GO:0035516">
    <property type="term" value="F:broad specificity oxidative DNA demethylase activity"/>
    <property type="evidence" value="ECO:0007669"/>
    <property type="project" value="UniProtKB-EC"/>
</dbReference>
<evidence type="ECO:0000256" key="16">
    <source>
        <dbReference type="ARBA" id="ARBA00051376"/>
    </source>
</evidence>
<dbReference type="PANTHER" id="PTHR31573">
    <property type="entry name" value="ALPHA-KETOGLUTARATE-DEPENDENT DIOXYGENASE ALKB HOMOLOG 2"/>
    <property type="match status" value="1"/>
</dbReference>
<evidence type="ECO:0000256" key="19">
    <source>
        <dbReference type="ARBA" id="ARBA00052597"/>
    </source>
</evidence>
<dbReference type="PANTHER" id="PTHR31573:SF1">
    <property type="entry name" value="DNA OXIDATIVE DEMETHYLASE ALKBH2"/>
    <property type="match status" value="1"/>
</dbReference>
<dbReference type="SUPFAM" id="SSF51197">
    <property type="entry name" value="Clavaminate synthase-like"/>
    <property type="match status" value="1"/>
</dbReference>
<comment type="subcellular location">
    <subcellularLocation>
        <location evidence="2">Nucleus</location>
        <location evidence="2">Nucleolus</location>
    </subcellularLocation>
    <subcellularLocation>
        <location evidence="3">Nucleus</location>
        <location evidence="3">Nucleoplasm</location>
    </subcellularLocation>
</comment>
<comment type="catalytic activity">
    <reaction evidence="22">
        <text>a methylated nucleobase within DNA + 2-oxoglutarate + O2 = a nucleobase within DNA + formaldehyde + succinate + CO2</text>
        <dbReference type="Rhea" id="RHEA:30299"/>
        <dbReference type="Rhea" id="RHEA-COMP:12192"/>
        <dbReference type="Rhea" id="RHEA-COMP:12193"/>
        <dbReference type="ChEBI" id="CHEBI:15379"/>
        <dbReference type="ChEBI" id="CHEBI:16526"/>
        <dbReference type="ChEBI" id="CHEBI:16810"/>
        <dbReference type="ChEBI" id="CHEBI:16842"/>
        <dbReference type="ChEBI" id="CHEBI:30031"/>
        <dbReference type="ChEBI" id="CHEBI:32875"/>
        <dbReference type="ChEBI" id="CHEBI:64428"/>
        <dbReference type="EC" id="1.14.11.33"/>
    </reaction>
    <physiologicalReaction direction="left-to-right" evidence="22">
        <dbReference type="Rhea" id="RHEA:30300"/>
    </physiologicalReaction>
</comment>
<evidence type="ECO:0000256" key="5">
    <source>
        <dbReference type="ARBA" id="ARBA00022723"/>
    </source>
</evidence>
<proteinExistence type="inferred from homology"/>
<organism evidence="30 31">
    <name type="scientific">Hymenochirus boettgeri</name>
    <name type="common">Congo dwarf clawed frog</name>
    <dbReference type="NCBI Taxonomy" id="247094"/>
    <lineage>
        <taxon>Eukaryota</taxon>
        <taxon>Metazoa</taxon>
        <taxon>Chordata</taxon>
        <taxon>Craniata</taxon>
        <taxon>Vertebrata</taxon>
        <taxon>Euteleostomi</taxon>
        <taxon>Amphibia</taxon>
        <taxon>Batrachia</taxon>
        <taxon>Anura</taxon>
        <taxon>Pipoidea</taxon>
        <taxon>Pipidae</taxon>
        <taxon>Pipinae</taxon>
        <taxon>Hymenochirus</taxon>
    </lineage>
</organism>
<dbReference type="EMBL" id="JAACNH010000001">
    <property type="protein sequence ID" value="KAG8455708.1"/>
    <property type="molecule type" value="Genomic_DNA"/>
</dbReference>
<evidence type="ECO:0000256" key="27">
    <source>
        <dbReference type="ARBA" id="ARBA00081727"/>
    </source>
</evidence>
<comment type="catalytic activity">
    <reaction evidence="19">
        <text>a 3,N(4)-etheno-2'-deoxycytidine in single-stranded DNA + 2-oxoglutarate + O2 + H2O = a 2'-deoxycytidine in single-stranded DNA + glyoxal + succinate + CO2</text>
        <dbReference type="Rhea" id="RHEA:70471"/>
        <dbReference type="Rhea" id="RHEA-COMP:12846"/>
        <dbReference type="Rhea" id="RHEA-COMP:17906"/>
        <dbReference type="ChEBI" id="CHEBI:15377"/>
        <dbReference type="ChEBI" id="CHEBI:15379"/>
        <dbReference type="ChEBI" id="CHEBI:16526"/>
        <dbReference type="ChEBI" id="CHEBI:16810"/>
        <dbReference type="ChEBI" id="CHEBI:30031"/>
        <dbReference type="ChEBI" id="CHEBI:34779"/>
        <dbReference type="ChEBI" id="CHEBI:85452"/>
        <dbReference type="ChEBI" id="CHEBI:189585"/>
    </reaction>
    <physiologicalReaction direction="left-to-right" evidence="19">
        <dbReference type="Rhea" id="RHEA:70472"/>
    </physiologicalReaction>
</comment>
<keyword evidence="31" id="KW-1185">Reference proteome</keyword>
<evidence type="ECO:0000313" key="31">
    <source>
        <dbReference type="Proteomes" id="UP000812440"/>
    </source>
</evidence>
<dbReference type="Gene3D" id="2.60.120.590">
    <property type="entry name" value="Alpha-ketoglutarate-dependent dioxygenase AlkB-like"/>
    <property type="match status" value="1"/>
</dbReference>
<feature type="binding site" evidence="28">
    <location>
        <position position="156"/>
    </location>
    <ligand>
        <name>2-oxoglutarate</name>
        <dbReference type="ChEBI" id="CHEBI:16810"/>
    </ligand>
</feature>
<keyword evidence="9" id="KW-0560">Oxidoreductase</keyword>
<reference evidence="30" key="1">
    <citation type="thesis" date="2020" institute="ProQuest LLC" country="789 East Eisenhower Parkway, Ann Arbor, MI, USA">
        <title>Comparative Genomics and Chromosome Evolution.</title>
        <authorList>
            <person name="Mudd A.B."/>
        </authorList>
    </citation>
    <scope>NUCLEOTIDE SEQUENCE</scope>
    <source>
        <strain evidence="30">Female2</strain>
        <tissue evidence="30">Blood</tissue>
    </source>
</reference>
<keyword evidence="8" id="KW-0223">Dioxygenase</keyword>
<keyword evidence="10" id="KW-0408">Iron</keyword>
<evidence type="ECO:0000256" key="11">
    <source>
        <dbReference type="ARBA" id="ARBA00023204"/>
    </source>
</evidence>
<feature type="binding site" evidence="28">
    <location>
        <position position="249"/>
    </location>
    <ligand>
        <name>2-oxoglutarate</name>
        <dbReference type="ChEBI" id="CHEBI:16810"/>
    </ligand>
</feature>
<comment type="catalytic activity">
    <reaction evidence="16">
        <text>an N(3)-methyl-2'-deoxycytidine in double-stranded DNA + 2-oxoglutarate + O2 = a 2'-deoxycytidine in double-stranded DNA + formaldehyde + succinate + CO2 + H(+)</text>
        <dbReference type="Rhea" id="RHEA:70439"/>
        <dbReference type="Rhea" id="RHEA-COMP:14237"/>
        <dbReference type="Rhea" id="RHEA-COMP:17070"/>
        <dbReference type="ChEBI" id="CHEBI:15378"/>
        <dbReference type="ChEBI" id="CHEBI:15379"/>
        <dbReference type="ChEBI" id="CHEBI:16526"/>
        <dbReference type="ChEBI" id="CHEBI:16810"/>
        <dbReference type="ChEBI" id="CHEBI:16842"/>
        <dbReference type="ChEBI" id="CHEBI:30031"/>
        <dbReference type="ChEBI" id="CHEBI:85452"/>
        <dbReference type="ChEBI" id="CHEBI:139075"/>
    </reaction>
    <physiologicalReaction direction="left-to-right" evidence="16">
        <dbReference type="Rhea" id="RHEA:70440"/>
    </physiologicalReaction>
</comment>
<dbReference type="InterPro" id="IPR027450">
    <property type="entry name" value="AlkB-like"/>
</dbReference>
<evidence type="ECO:0000313" key="30">
    <source>
        <dbReference type="EMBL" id="KAG8455708.1"/>
    </source>
</evidence>
<evidence type="ECO:0000256" key="8">
    <source>
        <dbReference type="ARBA" id="ARBA00022964"/>
    </source>
</evidence>
<feature type="binding site" evidence="28">
    <location>
        <position position="168"/>
    </location>
    <ligand>
        <name>2-oxoglutarate</name>
        <dbReference type="ChEBI" id="CHEBI:16810"/>
    </ligand>
</feature>
<sequence length="255" mass="29482">MDKFVIKKATIKSKISPVDERTESEEISSLEEMLIKKSKTELNNVCPLADCFTWKKIQSKGLDCDYILLFSKREADDFFQQLETDIVYFSGDLNRVKVYGKWHNIPRKQVTYGDEGLTYTFSGITLSPKPWNAVLDCIRNKITSATGMSFNFVLINRYKDGNDHIGEHRDDERELVPHSAIASVSFGACRDFLFRHRDARCKNPVCSIKPVKMELQHGSLLVMNYPTNVYWYHSLPVRKKVLSPRINLTFRNICL</sequence>
<evidence type="ECO:0000256" key="25">
    <source>
        <dbReference type="ARBA" id="ARBA00072134"/>
    </source>
</evidence>
<dbReference type="GO" id="GO:0005654">
    <property type="term" value="C:nucleoplasm"/>
    <property type="evidence" value="ECO:0007669"/>
    <property type="project" value="UniProtKB-SubCell"/>
</dbReference>
<evidence type="ECO:0000256" key="24">
    <source>
        <dbReference type="ARBA" id="ARBA00066725"/>
    </source>
</evidence>
<evidence type="ECO:0000256" key="6">
    <source>
        <dbReference type="ARBA" id="ARBA00022763"/>
    </source>
</evidence>
<keyword evidence="5" id="KW-0479">Metal-binding</keyword>
<accession>A0A8T2KG09</accession>
<protein>
    <recommendedName>
        <fullName evidence="25">DNA oxidative demethylase ALKBH2</fullName>
        <ecNumber evidence="24">1.14.11.33</ecNumber>
    </recommendedName>
    <alternativeName>
        <fullName evidence="26">Alkylated DNA repair protein alkB homolog 2</fullName>
    </alternativeName>
    <alternativeName>
        <fullName evidence="27">Alpha-ketoglutarate-dependent dioxygenase alkB homolog 2</fullName>
    </alternativeName>
</protein>
<gene>
    <name evidence="30" type="ORF">GDO86_001773</name>
</gene>
<evidence type="ECO:0000256" key="15">
    <source>
        <dbReference type="ARBA" id="ARBA00051189"/>
    </source>
</evidence>
<feature type="binding site" evidence="28">
    <location>
        <position position="233"/>
    </location>
    <ligand>
        <name>2-oxoglutarate</name>
        <dbReference type="ChEBI" id="CHEBI:16810"/>
    </ligand>
</feature>
<evidence type="ECO:0000256" key="21">
    <source>
        <dbReference type="ARBA" id="ARBA00052800"/>
    </source>
</evidence>
<evidence type="ECO:0000259" key="29">
    <source>
        <dbReference type="PROSITE" id="PS51471"/>
    </source>
</evidence>
<evidence type="ECO:0000256" key="2">
    <source>
        <dbReference type="ARBA" id="ARBA00004604"/>
    </source>
</evidence>
<dbReference type="OrthoDB" id="445341at2759"/>
<dbReference type="AlphaFoldDB" id="A0A8T2KG09"/>
<feature type="binding site" evidence="28">
    <location>
        <position position="171"/>
    </location>
    <ligand>
        <name>2-oxoglutarate</name>
        <dbReference type="ChEBI" id="CHEBI:16810"/>
    </ligand>
</feature>
<dbReference type="GO" id="GO:0006307">
    <property type="term" value="P:DNA alkylation repair"/>
    <property type="evidence" value="ECO:0007669"/>
    <property type="project" value="TreeGrafter"/>
</dbReference>
<evidence type="ECO:0000256" key="18">
    <source>
        <dbReference type="ARBA" id="ARBA00051755"/>
    </source>
</evidence>
<evidence type="ECO:0000256" key="7">
    <source>
        <dbReference type="ARBA" id="ARBA00022842"/>
    </source>
</evidence>
<evidence type="ECO:0000256" key="23">
    <source>
        <dbReference type="ARBA" id="ARBA00062909"/>
    </source>
</evidence>
<comment type="similarity">
    <text evidence="4">Belongs to the alkB family.</text>
</comment>
<evidence type="ECO:0000256" key="20">
    <source>
        <dbReference type="ARBA" id="ARBA00052627"/>
    </source>
</evidence>
<keyword evidence="12" id="KW-0539">Nucleus</keyword>
<comment type="catalytic activity">
    <reaction evidence="15">
        <text>a 1,N(6)-etheno-2'-deoxyadenosine in single-stranded DNA + 2-oxoglutarate + O2 + H2O = a 2'-deoxyadenosine in single-stranded DNA + glyoxal + succinate + CO2</text>
        <dbReference type="Rhea" id="RHEA:70459"/>
        <dbReference type="Rhea" id="RHEA-COMP:17896"/>
        <dbReference type="Rhea" id="RHEA-COMP:17904"/>
        <dbReference type="ChEBI" id="CHEBI:15377"/>
        <dbReference type="ChEBI" id="CHEBI:15379"/>
        <dbReference type="ChEBI" id="CHEBI:16526"/>
        <dbReference type="ChEBI" id="CHEBI:16810"/>
        <dbReference type="ChEBI" id="CHEBI:30031"/>
        <dbReference type="ChEBI" id="CHEBI:34779"/>
        <dbReference type="ChEBI" id="CHEBI:90615"/>
        <dbReference type="ChEBI" id="CHEBI:189583"/>
    </reaction>
    <physiologicalReaction direction="left-to-right" evidence="15">
        <dbReference type="Rhea" id="RHEA:70460"/>
    </physiologicalReaction>
</comment>
<comment type="catalytic activity">
    <reaction evidence="21">
        <text>an N(1)-methyl-2'-deoxyadenosine in double-stranded DNA + 2-oxoglutarate + O2 = a 2'-deoxyadenosine in double-stranded DNA + formaldehyde + succinate + CO2 + H(+)</text>
        <dbReference type="Rhea" id="RHEA:70443"/>
        <dbReference type="Rhea" id="RHEA-COMP:14236"/>
        <dbReference type="Rhea" id="RHEA-COMP:17897"/>
        <dbReference type="ChEBI" id="CHEBI:15378"/>
        <dbReference type="ChEBI" id="CHEBI:15379"/>
        <dbReference type="ChEBI" id="CHEBI:16526"/>
        <dbReference type="ChEBI" id="CHEBI:16810"/>
        <dbReference type="ChEBI" id="CHEBI:16842"/>
        <dbReference type="ChEBI" id="CHEBI:30031"/>
        <dbReference type="ChEBI" id="CHEBI:90615"/>
        <dbReference type="ChEBI" id="CHEBI:139096"/>
    </reaction>
    <physiologicalReaction direction="left-to-right" evidence="21">
        <dbReference type="Rhea" id="RHEA:70444"/>
    </physiologicalReaction>
</comment>
<dbReference type="GO" id="GO:0008198">
    <property type="term" value="F:ferrous iron binding"/>
    <property type="evidence" value="ECO:0007669"/>
    <property type="project" value="TreeGrafter"/>
</dbReference>
<comment type="catalytic activity">
    <reaction evidence="17">
        <text>a 3,N(4)-etheno-2'-deoxycytidine in double-stranded DNA + 2-oxoglutarate + O2 + H2O = a 2'-deoxycytidine in double-stranded DNA + glyoxal + succinate + CO2</text>
        <dbReference type="Rhea" id="RHEA:70467"/>
        <dbReference type="Rhea" id="RHEA-COMP:17070"/>
        <dbReference type="Rhea" id="RHEA-COMP:17905"/>
        <dbReference type="ChEBI" id="CHEBI:15377"/>
        <dbReference type="ChEBI" id="CHEBI:15379"/>
        <dbReference type="ChEBI" id="CHEBI:16526"/>
        <dbReference type="ChEBI" id="CHEBI:16810"/>
        <dbReference type="ChEBI" id="CHEBI:30031"/>
        <dbReference type="ChEBI" id="CHEBI:34779"/>
        <dbReference type="ChEBI" id="CHEBI:85452"/>
        <dbReference type="ChEBI" id="CHEBI:189585"/>
    </reaction>
    <physiologicalReaction direction="left-to-right" evidence="17">
        <dbReference type="Rhea" id="RHEA:70468"/>
    </physiologicalReaction>
</comment>
<feature type="binding site" evidence="28">
    <location>
        <position position="158"/>
    </location>
    <ligand>
        <name>2-oxoglutarate</name>
        <dbReference type="ChEBI" id="CHEBI:16810"/>
    </ligand>
</feature>
<comment type="catalytic activity">
    <reaction evidence="18">
        <text>a 1,N(2)-etheno-2'-deoxyguanosine in double-stranded DNA + 2-oxoglutarate + O2 + H2O = a 2'-deoxyguanosine in double-stranded DNA + glyoxal + succinate + CO2</text>
        <dbReference type="Rhea" id="RHEA:70487"/>
        <dbReference type="Rhea" id="RHEA-COMP:17910"/>
        <dbReference type="Rhea" id="RHEA-COMP:17912"/>
        <dbReference type="ChEBI" id="CHEBI:15377"/>
        <dbReference type="ChEBI" id="CHEBI:15379"/>
        <dbReference type="ChEBI" id="CHEBI:16526"/>
        <dbReference type="ChEBI" id="CHEBI:16810"/>
        <dbReference type="ChEBI" id="CHEBI:30031"/>
        <dbReference type="ChEBI" id="CHEBI:34779"/>
        <dbReference type="ChEBI" id="CHEBI:85445"/>
        <dbReference type="ChEBI" id="CHEBI:189586"/>
    </reaction>
    <physiologicalReaction direction="left-to-right" evidence="18">
        <dbReference type="Rhea" id="RHEA:70488"/>
    </physiologicalReaction>
</comment>
<evidence type="ECO:0000256" key="1">
    <source>
        <dbReference type="ARBA" id="ARBA00001954"/>
    </source>
</evidence>
<comment type="catalytic activity">
    <reaction evidence="14">
        <text>an N(3)-methyl-2'-deoxycytidine in single-stranded DNA + 2-oxoglutarate + O2 = a 2'-deoxycytidine in single-stranded DNA + formaldehyde + succinate + CO2 + H(+)</text>
        <dbReference type="Rhea" id="RHEA:70435"/>
        <dbReference type="Rhea" id="RHEA-COMP:12846"/>
        <dbReference type="Rhea" id="RHEA-COMP:17894"/>
        <dbReference type="ChEBI" id="CHEBI:15378"/>
        <dbReference type="ChEBI" id="CHEBI:15379"/>
        <dbReference type="ChEBI" id="CHEBI:16526"/>
        <dbReference type="ChEBI" id="CHEBI:16810"/>
        <dbReference type="ChEBI" id="CHEBI:16842"/>
        <dbReference type="ChEBI" id="CHEBI:30031"/>
        <dbReference type="ChEBI" id="CHEBI:85452"/>
        <dbReference type="ChEBI" id="CHEBI:139075"/>
    </reaction>
    <physiologicalReaction direction="left-to-right" evidence="14">
        <dbReference type="Rhea" id="RHEA:70436"/>
    </physiologicalReaction>
</comment>
<dbReference type="GO" id="GO:0005730">
    <property type="term" value="C:nucleolus"/>
    <property type="evidence" value="ECO:0007669"/>
    <property type="project" value="UniProtKB-SubCell"/>
</dbReference>
<feature type="domain" description="Fe2OG dioxygenase" evidence="29">
    <location>
        <begin position="149"/>
        <end position="254"/>
    </location>
</feature>
<evidence type="ECO:0000256" key="22">
    <source>
        <dbReference type="ARBA" id="ARBA00053025"/>
    </source>
</evidence>
<name>A0A8T2KG09_9PIPI</name>
<comment type="cofactor">
    <cofactor evidence="1">
        <name>Fe(2+)</name>
        <dbReference type="ChEBI" id="CHEBI:29033"/>
    </cofactor>
</comment>
<dbReference type="InterPro" id="IPR037151">
    <property type="entry name" value="AlkB-like_sf"/>
</dbReference>